<protein>
    <recommendedName>
        <fullName evidence="4">Secreted protein</fullName>
    </recommendedName>
</protein>
<feature type="signal peptide" evidence="1">
    <location>
        <begin position="1"/>
        <end position="20"/>
    </location>
</feature>
<comment type="caution">
    <text evidence="2">The sequence shown here is derived from an EMBL/GenBank/DDBJ whole genome shotgun (WGS) entry which is preliminary data.</text>
</comment>
<organism evidence="2 3">
    <name type="scientific">Orbilia oligospora</name>
    <name type="common">Nematode-trapping fungus</name>
    <name type="synonym">Arthrobotrys oligospora</name>
    <dbReference type="NCBI Taxonomy" id="2813651"/>
    <lineage>
        <taxon>Eukaryota</taxon>
        <taxon>Fungi</taxon>
        <taxon>Dikarya</taxon>
        <taxon>Ascomycota</taxon>
        <taxon>Pezizomycotina</taxon>
        <taxon>Orbiliomycetes</taxon>
        <taxon>Orbiliales</taxon>
        <taxon>Orbiliaceae</taxon>
        <taxon>Orbilia</taxon>
    </lineage>
</organism>
<reference evidence="2 3" key="1">
    <citation type="submission" date="2019-06" db="EMBL/GenBank/DDBJ databases">
        <authorList>
            <person name="Palmer J.M."/>
        </authorList>
    </citation>
    <scope>NUCLEOTIDE SEQUENCE [LARGE SCALE GENOMIC DNA]</scope>
    <source>
        <strain evidence="2 3">TWF703</strain>
    </source>
</reference>
<proteinExistence type="predicted"/>
<sequence>MMNLVSVISTFTSHLALVLGPRIPVAFEATRGWPTILRVKAMDIAGLIVRDPERSRVRILETVVVTTEMVTSARWVDNVTRFRAWNVARESKITVVIGRRRFLLTDGMMRRTTTFSASPVGTNGQIWVVKIGQGIVLVPLLSAGFVSGPDATRPVTRPLWLTRFVTITRAVVPRARLPIVTPEDAVRAMTRMVASEVAMTGLIAAAGAAPVRAIEI</sequence>
<evidence type="ECO:0000313" key="3">
    <source>
        <dbReference type="Proteomes" id="UP000480548"/>
    </source>
</evidence>
<keyword evidence="1" id="KW-0732">Signal</keyword>
<dbReference type="EMBL" id="WIQZ01000014">
    <property type="protein sequence ID" value="KAF3141274.1"/>
    <property type="molecule type" value="Genomic_DNA"/>
</dbReference>
<dbReference type="AlphaFoldDB" id="A0A7C8JYY7"/>
<evidence type="ECO:0008006" key="4">
    <source>
        <dbReference type="Google" id="ProtNLM"/>
    </source>
</evidence>
<evidence type="ECO:0000256" key="1">
    <source>
        <dbReference type="SAM" id="SignalP"/>
    </source>
</evidence>
<feature type="chain" id="PRO_5028990818" description="Secreted protein" evidence="1">
    <location>
        <begin position="21"/>
        <end position="216"/>
    </location>
</feature>
<evidence type="ECO:0000313" key="2">
    <source>
        <dbReference type="EMBL" id="KAF3141274.1"/>
    </source>
</evidence>
<dbReference type="Proteomes" id="UP000480548">
    <property type="component" value="Unassembled WGS sequence"/>
</dbReference>
<name>A0A7C8JYY7_ORBOL</name>
<accession>A0A7C8JYY7</accession>
<gene>
    <name evidence="2" type="ORF">TWF703_002069</name>
</gene>